<evidence type="ECO:0000256" key="4">
    <source>
        <dbReference type="SAM" id="MobiDB-lite"/>
    </source>
</evidence>
<dbReference type="CDD" id="cd13354">
    <property type="entry name" value="PH-GRAM2_TCB1D9_TCB1D9B"/>
    <property type="match status" value="1"/>
</dbReference>
<dbReference type="Gene3D" id="1.10.8.270">
    <property type="entry name" value="putative rabgap domain of human tbc1 domain family member 14 like domains"/>
    <property type="match status" value="1"/>
</dbReference>
<evidence type="ECO:0000256" key="2">
    <source>
        <dbReference type="ARBA" id="ARBA00022837"/>
    </source>
</evidence>
<dbReference type="SUPFAM" id="SSF47923">
    <property type="entry name" value="Ypt/Rab-GAP domain of gyp1p"/>
    <property type="match status" value="2"/>
</dbReference>
<dbReference type="Proteomes" id="UP000887566">
    <property type="component" value="Unplaced"/>
</dbReference>
<proteinExistence type="predicted"/>
<keyword evidence="1" id="KW-0343">GTPase activation</keyword>
<dbReference type="PANTHER" id="PTHR47219">
    <property type="entry name" value="RAB GTPASE-ACTIVATING PROTEIN 1-LIKE"/>
    <property type="match status" value="1"/>
</dbReference>
<dbReference type="InterPro" id="IPR018247">
    <property type="entry name" value="EF_Hand_1_Ca_BS"/>
</dbReference>
<dbReference type="InterPro" id="IPR035969">
    <property type="entry name" value="Rab-GAP_TBC_sf"/>
</dbReference>
<dbReference type="InterPro" id="IPR004182">
    <property type="entry name" value="GRAM"/>
</dbReference>
<accession>A0A914W1J8</accession>
<reference evidence="7" key="1">
    <citation type="submission" date="2022-11" db="UniProtKB">
        <authorList>
            <consortium name="WormBaseParasite"/>
        </authorList>
    </citation>
    <scope>IDENTIFICATION</scope>
</reference>
<keyword evidence="2" id="KW-0106">Calcium</keyword>
<dbReference type="InterPro" id="IPR000195">
    <property type="entry name" value="Rab-GAP-TBC_dom"/>
</dbReference>
<dbReference type="InterPro" id="IPR011992">
    <property type="entry name" value="EF-hand-dom_pair"/>
</dbReference>
<feature type="coiled-coil region" evidence="3">
    <location>
        <begin position="788"/>
        <end position="815"/>
    </location>
</feature>
<dbReference type="AlphaFoldDB" id="A0A914W1J8"/>
<organism evidence="6 7">
    <name type="scientific">Plectus sambesii</name>
    <dbReference type="NCBI Taxonomy" id="2011161"/>
    <lineage>
        <taxon>Eukaryota</taxon>
        <taxon>Metazoa</taxon>
        <taxon>Ecdysozoa</taxon>
        <taxon>Nematoda</taxon>
        <taxon>Chromadorea</taxon>
        <taxon>Plectida</taxon>
        <taxon>Plectina</taxon>
        <taxon>Plectoidea</taxon>
        <taxon>Plectidae</taxon>
        <taxon>Plectus</taxon>
    </lineage>
</organism>
<dbReference type="SMART" id="SM00164">
    <property type="entry name" value="TBC"/>
    <property type="match status" value="1"/>
</dbReference>
<dbReference type="WBParaSite" id="PSAMB.scaffold2829size21016.g19304.t1">
    <property type="protein sequence ID" value="PSAMB.scaffold2829size21016.g19304.t1"/>
    <property type="gene ID" value="PSAMB.scaffold2829size21016.g19304"/>
</dbReference>
<dbReference type="Gene3D" id="1.10.238.10">
    <property type="entry name" value="EF-hand"/>
    <property type="match status" value="1"/>
</dbReference>
<evidence type="ECO:0000313" key="6">
    <source>
        <dbReference type="Proteomes" id="UP000887566"/>
    </source>
</evidence>
<dbReference type="FunFam" id="1.10.8.270:FF:000002">
    <property type="entry name" value="TBC1 domain family member 9B"/>
    <property type="match status" value="1"/>
</dbReference>
<feature type="region of interest" description="Disordered" evidence="4">
    <location>
        <begin position="672"/>
        <end position="708"/>
    </location>
</feature>
<dbReference type="InterPro" id="IPR011993">
    <property type="entry name" value="PH-like_dom_sf"/>
</dbReference>
<feature type="domain" description="Rab-GAP TBC" evidence="5">
    <location>
        <begin position="218"/>
        <end position="405"/>
    </location>
</feature>
<evidence type="ECO:0000256" key="3">
    <source>
        <dbReference type="SAM" id="Coils"/>
    </source>
</evidence>
<name>A0A914W1J8_9BILA</name>
<dbReference type="SUPFAM" id="SSF47473">
    <property type="entry name" value="EF-hand"/>
    <property type="match status" value="1"/>
</dbReference>
<keyword evidence="3" id="KW-0175">Coiled coil</keyword>
<evidence type="ECO:0000256" key="1">
    <source>
        <dbReference type="ARBA" id="ARBA00022468"/>
    </source>
</evidence>
<evidence type="ECO:0000259" key="5">
    <source>
        <dbReference type="PROSITE" id="PS50086"/>
    </source>
</evidence>
<dbReference type="Pfam" id="PF02893">
    <property type="entry name" value="GRAM"/>
    <property type="match status" value="1"/>
</dbReference>
<keyword evidence="6" id="KW-1185">Reference proteome</keyword>
<dbReference type="Gene3D" id="1.10.472.80">
    <property type="entry name" value="Ypt/Rab-GAP domain of gyp1p, domain 3"/>
    <property type="match status" value="1"/>
</dbReference>
<dbReference type="InterPro" id="IPR050302">
    <property type="entry name" value="Rab_GAP_TBC_domain"/>
</dbReference>
<sequence>MGGVFRIDAAARQCFANAWEAGGCKFSLPHSEKLDGDTECQLFTPYNKTHTRGRLYLSKHFICFESRIPRLVTLVVPMMEVTSVEKFETTGEAGVSNGLLVCTKHKTTVLLTGLPDRERVLQKISDFTSKLPVEAVSMERIAERRRTSSSTIRRSTSGDDTTSFDESVILLEGLVKKYPLDSSPNPTLVKKWTKLFDEYGRGLCMYRTAELHRLLLEGATDDIRGDMWMACSGAAAEMALNDGYYVKLLRSAQGKCNLALDEIERDLHRSLPEHPAFQSGPGIDALRRILTAYAFRNPNIGYCQAMNIVGSVLLLFNAEEDAFWLLVAVCERLLPDYYNTKVVGALVDQGVFGHLLGEVRPELHHKLKELGLDDMVALSWFLTVFLNAVKFDAAVRILDLFFFDGAKLMFQVALQMLDANSEVILATKDDGEALLALSKYTDSITVEMDGDDKVNVGTLLGASYEHFGEALSNEAIEQLRLKYRLKVVQGLEDSQMRSIIKSVGADCKFSNEELEVLYNLVKEEHLLSWRNRLNPLVSKEALLERPNPDPCCQSQYRLDFDLFSQLLPRLLPWPINDQIPVRAFRLLDASDTGLLTLRDLACFLGIIFKGDTADKLRLFYRLHLPPALLATDLESPISTSEHAELAAEATDLLPSEDPDETLVMSAVAATTISQTDSSPDRNNASSPVSLRSDDFSLPDQANSDMSDTYSLVDDASDARLKGKQLQLNLLSATATLSGRDEMRNLPSMNQTQFIQMWKTFYDLLVEADNEQELYHALAVVGTLLLQLGESRKNAVNKLEKELADAMRETESSDAASASPLPGNIPNIPGDWAVNLEQTLASVLTEPALCAFFDRKHSLIDAVGKYRVTRFERQQSAPALNV</sequence>
<feature type="compositionally biased region" description="Polar residues" evidence="4">
    <location>
        <begin position="699"/>
        <end position="708"/>
    </location>
</feature>
<dbReference type="Gene3D" id="2.30.29.30">
    <property type="entry name" value="Pleckstrin-homology domain (PH domain)/Phosphotyrosine-binding domain (PTB)"/>
    <property type="match status" value="1"/>
</dbReference>
<evidence type="ECO:0000313" key="7">
    <source>
        <dbReference type="WBParaSite" id="PSAMB.scaffold2829size21016.g19304.t1"/>
    </source>
</evidence>
<dbReference type="SMART" id="SM00568">
    <property type="entry name" value="GRAM"/>
    <property type="match status" value="1"/>
</dbReference>
<dbReference type="Pfam" id="PF00566">
    <property type="entry name" value="RabGAP-TBC"/>
    <property type="match status" value="1"/>
</dbReference>
<dbReference type="PANTHER" id="PTHR47219:SF6">
    <property type="entry name" value="RAB GTPASE-ACTIVATING PROTEIN 1"/>
    <property type="match status" value="1"/>
</dbReference>
<dbReference type="GO" id="GO:0031267">
    <property type="term" value="F:small GTPase binding"/>
    <property type="evidence" value="ECO:0007669"/>
    <property type="project" value="TreeGrafter"/>
</dbReference>
<dbReference type="GO" id="GO:0005096">
    <property type="term" value="F:GTPase activator activity"/>
    <property type="evidence" value="ECO:0007669"/>
    <property type="project" value="UniProtKB-KW"/>
</dbReference>
<dbReference type="PROSITE" id="PS00018">
    <property type="entry name" value="EF_HAND_1"/>
    <property type="match status" value="1"/>
</dbReference>
<feature type="compositionally biased region" description="Polar residues" evidence="4">
    <location>
        <begin position="672"/>
        <end position="689"/>
    </location>
</feature>
<dbReference type="InterPro" id="IPR036017">
    <property type="entry name" value="TCB1D9/TCB1D9B_PH-GRAM2"/>
</dbReference>
<dbReference type="PROSITE" id="PS50086">
    <property type="entry name" value="TBC_RABGAP"/>
    <property type="match status" value="1"/>
</dbReference>
<protein>
    <submittedName>
        <fullName evidence="7">Rab-GAP TBC domain-containing protein</fullName>
    </submittedName>
</protein>